<keyword evidence="4 7" id="KW-0812">Transmembrane</keyword>
<evidence type="ECO:0000256" key="3">
    <source>
        <dbReference type="ARBA" id="ARBA00022475"/>
    </source>
</evidence>
<comment type="caution">
    <text evidence="8">The sequence shown here is derived from an EMBL/GenBank/DDBJ whole genome shotgun (WGS) entry which is preliminary data.</text>
</comment>
<reference evidence="9" key="1">
    <citation type="journal article" date="2019" name="Int. J. Syst. Evol. Microbiol.">
        <title>The Global Catalogue of Microorganisms (GCM) 10K type strain sequencing project: providing services to taxonomists for standard genome sequencing and annotation.</title>
        <authorList>
            <consortium name="The Broad Institute Genomics Platform"/>
            <consortium name="The Broad Institute Genome Sequencing Center for Infectious Disease"/>
            <person name="Wu L."/>
            <person name="Ma J."/>
        </authorList>
    </citation>
    <scope>NUCLEOTIDE SEQUENCE [LARGE SCALE GENOMIC DNA]</scope>
    <source>
        <strain evidence="9">CCUG 57942</strain>
    </source>
</reference>
<dbReference type="PANTHER" id="PTHR30558:SF3">
    <property type="entry name" value="BIOPOLYMER TRANSPORT PROTEIN EXBD-RELATED"/>
    <property type="match status" value="1"/>
</dbReference>
<evidence type="ECO:0000256" key="4">
    <source>
        <dbReference type="ARBA" id="ARBA00022692"/>
    </source>
</evidence>
<dbReference type="RefSeq" id="WP_377087378.1">
    <property type="nucleotide sequence ID" value="NZ_JBHSJL010000014.1"/>
</dbReference>
<keyword evidence="7" id="KW-0813">Transport</keyword>
<evidence type="ECO:0000256" key="1">
    <source>
        <dbReference type="ARBA" id="ARBA00004162"/>
    </source>
</evidence>
<dbReference type="PANTHER" id="PTHR30558">
    <property type="entry name" value="EXBD MEMBRANE COMPONENT OF PMF-DRIVEN MACROMOLECULE IMPORT SYSTEM"/>
    <property type="match status" value="1"/>
</dbReference>
<evidence type="ECO:0000256" key="5">
    <source>
        <dbReference type="ARBA" id="ARBA00022989"/>
    </source>
</evidence>
<organism evidence="8 9">
    <name type="scientific">Rubritalea tangerina</name>
    <dbReference type="NCBI Taxonomy" id="430798"/>
    <lineage>
        <taxon>Bacteria</taxon>
        <taxon>Pseudomonadati</taxon>
        <taxon>Verrucomicrobiota</taxon>
        <taxon>Verrucomicrobiia</taxon>
        <taxon>Verrucomicrobiales</taxon>
        <taxon>Rubritaleaceae</taxon>
        <taxon>Rubritalea</taxon>
    </lineage>
</organism>
<dbReference type="InterPro" id="IPR003400">
    <property type="entry name" value="ExbD"/>
</dbReference>
<proteinExistence type="inferred from homology"/>
<dbReference type="Proteomes" id="UP001597389">
    <property type="component" value="Unassembled WGS sequence"/>
</dbReference>
<accession>A0ABW4ZBI7</accession>
<dbReference type="EMBL" id="JBHUJB010000035">
    <property type="protein sequence ID" value="MFD2159027.1"/>
    <property type="molecule type" value="Genomic_DNA"/>
</dbReference>
<comment type="subcellular location">
    <subcellularLocation>
        <location evidence="1">Cell membrane</location>
        <topology evidence="1">Single-pass membrane protein</topology>
    </subcellularLocation>
    <subcellularLocation>
        <location evidence="7">Cell membrane</location>
        <topology evidence="7">Single-pass type II membrane protein</topology>
    </subcellularLocation>
</comment>
<sequence length="153" mass="16794">MSRRKQGLVPEDDEPELDISSLIDVCFLLLIYFMVTATIQPRESDLGMTLPSQAPSDTPPEISPMLIEIQDDGSIMVNKEERLDLAATGQKRNLPLLEARLGIYKDGATAANTDPLVQVAVRGEAPHQSVIDVLNCLVGLEIQKVTFTDFSNN</sequence>
<gene>
    <name evidence="8" type="ORF">ACFSW8_08965</name>
</gene>
<evidence type="ECO:0000313" key="9">
    <source>
        <dbReference type="Proteomes" id="UP001597389"/>
    </source>
</evidence>
<evidence type="ECO:0000256" key="6">
    <source>
        <dbReference type="ARBA" id="ARBA00023136"/>
    </source>
</evidence>
<comment type="similarity">
    <text evidence="2 7">Belongs to the ExbD/TolR family.</text>
</comment>
<dbReference type="Pfam" id="PF02472">
    <property type="entry name" value="ExbD"/>
    <property type="match status" value="1"/>
</dbReference>
<keyword evidence="6" id="KW-0472">Membrane</keyword>
<keyword evidence="7" id="KW-0653">Protein transport</keyword>
<keyword evidence="3" id="KW-1003">Cell membrane</keyword>
<evidence type="ECO:0000313" key="8">
    <source>
        <dbReference type="EMBL" id="MFD2159027.1"/>
    </source>
</evidence>
<keyword evidence="5" id="KW-1133">Transmembrane helix</keyword>
<protein>
    <submittedName>
        <fullName evidence="8">ExbD/TolR family protein</fullName>
    </submittedName>
</protein>
<keyword evidence="9" id="KW-1185">Reference proteome</keyword>
<evidence type="ECO:0000256" key="2">
    <source>
        <dbReference type="ARBA" id="ARBA00005811"/>
    </source>
</evidence>
<evidence type="ECO:0000256" key="7">
    <source>
        <dbReference type="RuleBase" id="RU003879"/>
    </source>
</evidence>
<name>A0ABW4ZBI7_9BACT</name>